<keyword evidence="4 7" id="KW-0812">Transmembrane</keyword>
<dbReference type="RefSeq" id="WP_179669968.1">
    <property type="nucleotide sequence ID" value="NZ_JACCFP010000001.1"/>
</dbReference>
<keyword evidence="5 7" id="KW-1133">Transmembrane helix</keyword>
<keyword evidence="10" id="KW-1185">Reference proteome</keyword>
<accession>A0A853C8P4</accession>
<dbReference type="EMBL" id="JACCFP010000001">
    <property type="protein sequence ID" value="NYJ03697.1"/>
    <property type="molecule type" value="Genomic_DNA"/>
</dbReference>
<comment type="subcellular location">
    <subcellularLocation>
        <location evidence="1">Cell membrane</location>
        <topology evidence="1">Multi-pass membrane protein</topology>
    </subcellularLocation>
</comment>
<dbReference type="InterPro" id="IPR000515">
    <property type="entry name" value="MetI-like"/>
</dbReference>
<keyword evidence="3" id="KW-1003">Cell membrane</keyword>
<evidence type="ECO:0000256" key="4">
    <source>
        <dbReference type="ARBA" id="ARBA00022692"/>
    </source>
</evidence>
<feature type="transmembrane region" description="Helical" evidence="7">
    <location>
        <begin position="116"/>
        <end position="139"/>
    </location>
</feature>
<dbReference type="PANTHER" id="PTHR30151">
    <property type="entry name" value="ALKANE SULFONATE ABC TRANSPORTER-RELATED, MEMBRANE SUBUNIT"/>
    <property type="match status" value="1"/>
</dbReference>
<evidence type="ECO:0000256" key="1">
    <source>
        <dbReference type="ARBA" id="ARBA00004651"/>
    </source>
</evidence>
<feature type="domain" description="ABC transmembrane type-1" evidence="8">
    <location>
        <begin position="95"/>
        <end position="276"/>
    </location>
</feature>
<keyword evidence="6 7" id="KW-0472">Membrane</keyword>
<evidence type="ECO:0000256" key="3">
    <source>
        <dbReference type="ARBA" id="ARBA00022475"/>
    </source>
</evidence>
<dbReference type="Pfam" id="PF00528">
    <property type="entry name" value="BPD_transp_1"/>
    <property type="match status" value="1"/>
</dbReference>
<dbReference type="Proteomes" id="UP000530424">
    <property type="component" value="Unassembled WGS sequence"/>
</dbReference>
<protein>
    <submittedName>
        <fullName evidence="9">NitT/TauT family transport system permease protein</fullName>
    </submittedName>
</protein>
<reference evidence="9 10" key="1">
    <citation type="submission" date="2020-07" db="EMBL/GenBank/DDBJ databases">
        <title>Sequencing the genomes of 1000 actinobacteria strains.</title>
        <authorList>
            <person name="Klenk H.-P."/>
        </authorList>
    </citation>
    <scope>NUCLEOTIDE SEQUENCE [LARGE SCALE GENOMIC DNA]</scope>
    <source>
        <strain evidence="9 10">DSM 103833</strain>
    </source>
</reference>
<organism evidence="9 10">
    <name type="scientific">Nocardioides thalensis</name>
    <dbReference type="NCBI Taxonomy" id="1914755"/>
    <lineage>
        <taxon>Bacteria</taxon>
        <taxon>Bacillati</taxon>
        <taxon>Actinomycetota</taxon>
        <taxon>Actinomycetes</taxon>
        <taxon>Propionibacteriales</taxon>
        <taxon>Nocardioidaceae</taxon>
        <taxon>Nocardioides</taxon>
    </lineage>
</organism>
<evidence type="ECO:0000256" key="7">
    <source>
        <dbReference type="SAM" id="Phobius"/>
    </source>
</evidence>
<gene>
    <name evidence="9" type="ORF">HNR19_004395</name>
</gene>
<dbReference type="GO" id="GO:0005886">
    <property type="term" value="C:plasma membrane"/>
    <property type="evidence" value="ECO:0007669"/>
    <property type="project" value="UniProtKB-SubCell"/>
</dbReference>
<keyword evidence="2" id="KW-0813">Transport</keyword>
<dbReference type="PANTHER" id="PTHR30151:SF0">
    <property type="entry name" value="ABC TRANSPORTER PERMEASE PROTEIN MJ0413-RELATED"/>
    <property type="match status" value="1"/>
</dbReference>
<dbReference type="CDD" id="cd06261">
    <property type="entry name" value="TM_PBP2"/>
    <property type="match status" value="1"/>
</dbReference>
<comment type="caution">
    <text evidence="9">The sequence shown here is derived from an EMBL/GenBank/DDBJ whole genome shotgun (WGS) entry which is preliminary data.</text>
</comment>
<evidence type="ECO:0000313" key="10">
    <source>
        <dbReference type="Proteomes" id="UP000530424"/>
    </source>
</evidence>
<evidence type="ECO:0000256" key="2">
    <source>
        <dbReference type="ARBA" id="ARBA00022448"/>
    </source>
</evidence>
<feature type="transmembrane region" description="Helical" evidence="7">
    <location>
        <begin position="151"/>
        <end position="172"/>
    </location>
</feature>
<evidence type="ECO:0000313" key="9">
    <source>
        <dbReference type="EMBL" id="NYJ03697.1"/>
    </source>
</evidence>
<dbReference type="GO" id="GO:0055085">
    <property type="term" value="P:transmembrane transport"/>
    <property type="evidence" value="ECO:0007669"/>
    <property type="project" value="InterPro"/>
</dbReference>
<proteinExistence type="predicted"/>
<dbReference type="InterPro" id="IPR035906">
    <property type="entry name" value="MetI-like_sf"/>
</dbReference>
<dbReference type="Gene3D" id="1.10.3720.10">
    <property type="entry name" value="MetI-like"/>
    <property type="match status" value="1"/>
</dbReference>
<dbReference type="AlphaFoldDB" id="A0A853C8P4"/>
<feature type="transmembrane region" description="Helical" evidence="7">
    <location>
        <begin position="255"/>
        <end position="280"/>
    </location>
</feature>
<feature type="transmembrane region" description="Helical" evidence="7">
    <location>
        <begin position="205"/>
        <end position="227"/>
    </location>
</feature>
<sequence length="290" mass="30547">MVARIRPLLLGILGLLAVAALWEGYKALGPEDGLLVGDNRVLPRTTDLAMPHVWDIVQRILEPATSLDGAEPLWLLVAKAAGVSLGIAAVGWLAGTLVGLLLAVLMQGVRIAEWGLLPWIVLSQTVPLIAFAPVVRSWGSRVEIGGWEWPPWLSVAVIASYLAFFPVAVGALKGLQSPERTHTELMHTYAAGWWKTLLKVRFPAAVPYLLPALRLAAASAVVGGVVAEVSTGYLDGIGRLLVSFAGQASGDPAKAWAPILGAIGLGLVAAGFVALLGVLLRNYRRGEATA</sequence>
<feature type="transmembrane region" description="Helical" evidence="7">
    <location>
        <begin position="81"/>
        <end position="104"/>
    </location>
</feature>
<dbReference type="SUPFAM" id="SSF161098">
    <property type="entry name" value="MetI-like"/>
    <property type="match status" value="1"/>
</dbReference>
<evidence type="ECO:0000256" key="5">
    <source>
        <dbReference type="ARBA" id="ARBA00022989"/>
    </source>
</evidence>
<evidence type="ECO:0000256" key="6">
    <source>
        <dbReference type="ARBA" id="ARBA00023136"/>
    </source>
</evidence>
<name>A0A853C8P4_9ACTN</name>
<evidence type="ECO:0000259" key="8">
    <source>
        <dbReference type="Pfam" id="PF00528"/>
    </source>
</evidence>